<evidence type="ECO:0000313" key="3">
    <source>
        <dbReference type="Proteomes" id="UP001230426"/>
    </source>
</evidence>
<dbReference type="EMBL" id="JAUSRB010000002">
    <property type="protein sequence ID" value="MDP9866969.1"/>
    <property type="molecule type" value="Genomic_DNA"/>
</dbReference>
<gene>
    <name evidence="2" type="ORF">J2S55_006235</name>
</gene>
<proteinExistence type="predicted"/>
<organism evidence="2 3">
    <name type="scientific">Streptosporangium brasiliense</name>
    <dbReference type="NCBI Taxonomy" id="47480"/>
    <lineage>
        <taxon>Bacteria</taxon>
        <taxon>Bacillati</taxon>
        <taxon>Actinomycetota</taxon>
        <taxon>Actinomycetes</taxon>
        <taxon>Streptosporangiales</taxon>
        <taxon>Streptosporangiaceae</taxon>
        <taxon>Streptosporangium</taxon>
    </lineage>
</organism>
<reference evidence="2 3" key="1">
    <citation type="submission" date="2023-07" db="EMBL/GenBank/DDBJ databases">
        <title>Sequencing the genomes of 1000 actinobacteria strains.</title>
        <authorList>
            <person name="Klenk H.-P."/>
        </authorList>
    </citation>
    <scope>NUCLEOTIDE SEQUENCE [LARGE SCALE GENOMIC DNA]</scope>
    <source>
        <strain evidence="2 3">DSM 44109</strain>
    </source>
</reference>
<evidence type="ECO:0000256" key="1">
    <source>
        <dbReference type="SAM" id="MobiDB-lite"/>
    </source>
</evidence>
<protein>
    <submittedName>
        <fullName evidence="2">Uncharacterized protein</fullName>
    </submittedName>
</protein>
<feature type="region of interest" description="Disordered" evidence="1">
    <location>
        <begin position="1"/>
        <end position="29"/>
    </location>
</feature>
<keyword evidence="3" id="KW-1185">Reference proteome</keyword>
<accession>A0ABT9RCI5</accession>
<evidence type="ECO:0000313" key="2">
    <source>
        <dbReference type="EMBL" id="MDP9866969.1"/>
    </source>
</evidence>
<comment type="caution">
    <text evidence="2">The sequence shown here is derived from an EMBL/GenBank/DDBJ whole genome shotgun (WGS) entry which is preliminary data.</text>
</comment>
<dbReference type="Proteomes" id="UP001230426">
    <property type="component" value="Unassembled WGS sequence"/>
</dbReference>
<sequence length="29" mass="3127">MREPYGAATAGRTGVTREPYGFPAEPEES</sequence>
<name>A0ABT9RCI5_9ACTN</name>